<evidence type="ECO:0000313" key="2">
    <source>
        <dbReference type="Proteomes" id="UP001252270"/>
    </source>
</evidence>
<accession>A0ABU1GIZ3</accession>
<dbReference type="InterPro" id="IPR015867">
    <property type="entry name" value="N-reg_PII/ATP_PRibTrfase_C"/>
</dbReference>
<dbReference type="PANTHER" id="PTHR41774:SF1">
    <property type="entry name" value="NGG1P INTERACTING FACTOR NIF3"/>
    <property type="match status" value="1"/>
</dbReference>
<gene>
    <name evidence="1" type="ORF">QC820_01360</name>
</gene>
<dbReference type="SUPFAM" id="SSF102705">
    <property type="entry name" value="NIF3 (NGG1p interacting factor 3)-like"/>
    <property type="match status" value="1"/>
</dbReference>
<sequence>MYKLAFFVPVESAEAVKEAVFATGAGRIGDYEACCFQTRGTGQFRPLAGANPHIGRVGDLERVEELKVELVCEDHLIRQAVAALRAAHPYEEPAFDVWRLESVE</sequence>
<dbReference type="Gene3D" id="3.30.70.120">
    <property type="match status" value="1"/>
</dbReference>
<organism evidence="1 2">
    <name type="scientific">Halomonas mongoliensis</name>
    <dbReference type="NCBI Taxonomy" id="321265"/>
    <lineage>
        <taxon>Bacteria</taxon>
        <taxon>Pseudomonadati</taxon>
        <taxon>Pseudomonadota</taxon>
        <taxon>Gammaproteobacteria</taxon>
        <taxon>Oceanospirillales</taxon>
        <taxon>Halomonadaceae</taxon>
        <taxon>Halomonas</taxon>
    </lineage>
</organism>
<evidence type="ECO:0000313" key="1">
    <source>
        <dbReference type="EMBL" id="MDR5891448.1"/>
    </source>
</evidence>
<comment type="caution">
    <text evidence="1">The sequence shown here is derived from an EMBL/GenBank/DDBJ whole genome shotgun (WGS) entry which is preliminary data.</text>
</comment>
<dbReference type="InterPro" id="IPR036069">
    <property type="entry name" value="DUF34/NIF3_sf"/>
</dbReference>
<proteinExistence type="predicted"/>
<dbReference type="Proteomes" id="UP001252270">
    <property type="component" value="Unassembled WGS sequence"/>
</dbReference>
<keyword evidence="2" id="KW-1185">Reference proteome</keyword>
<name>A0ABU1GIZ3_9GAMM</name>
<dbReference type="RefSeq" id="WP_253444221.1">
    <property type="nucleotide sequence ID" value="NZ_JARWAL010000001.1"/>
</dbReference>
<dbReference type="EMBL" id="JARWAL010000001">
    <property type="protein sequence ID" value="MDR5891448.1"/>
    <property type="molecule type" value="Genomic_DNA"/>
</dbReference>
<protein>
    <submittedName>
        <fullName evidence="1">YqfO family protein</fullName>
    </submittedName>
</protein>
<reference evidence="1 2" key="1">
    <citation type="submission" date="2023-04" db="EMBL/GenBank/DDBJ databases">
        <title>A long-awaited taxogenomic arrangement of the family Halomonadaceae.</title>
        <authorList>
            <person name="De La Haba R."/>
            <person name="Chuvochina M."/>
            <person name="Wittouck S."/>
            <person name="Arahal D.R."/>
            <person name="Sanchez-Porro C."/>
            <person name="Hugenholtz P."/>
            <person name="Ventosa A."/>
        </authorList>
    </citation>
    <scope>NUCLEOTIDE SEQUENCE [LARGE SCALE GENOMIC DNA]</scope>
    <source>
        <strain evidence="1 2">DSM 17332</strain>
    </source>
</reference>
<dbReference type="PANTHER" id="PTHR41774">
    <property type="match status" value="1"/>
</dbReference>